<evidence type="ECO:0000313" key="1">
    <source>
        <dbReference type="Proteomes" id="UP000887569"/>
    </source>
</evidence>
<dbReference type="AlphaFoldDB" id="A0A914ZK01"/>
<dbReference type="Proteomes" id="UP000887569">
    <property type="component" value="Unplaced"/>
</dbReference>
<keyword evidence="1" id="KW-1185">Reference proteome</keyword>
<sequence length="62" mass="7065">KLFRSGVLGFPLENEFHQVALILEGITFSTQIQVMISIIKYSPLTSRYTNNGHSNQTSYFLN</sequence>
<proteinExistence type="predicted"/>
<organism evidence="1 2">
    <name type="scientific">Parascaris univalens</name>
    <name type="common">Nematode worm</name>
    <dbReference type="NCBI Taxonomy" id="6257"/>
    <lineage>
        <taxon>Eukaryota</taxon>
        <taxon>Metazoa</taxon>
        <taxon>Ecdysozoa</taxon>
        <taxon>Nematoda</taxon>
        <taxon>Chromadorea</taxon>
        <taxon>Rhabditida</taxon>
        <taxon>Spirurina</taxon>
        <taxon>Ascaridomorpha</taxon>
        <taxon>Ascaridoidea</taxon>
        <taxon>Ascarididae</taxon>
        <taxon>Parascaris</taxon>
    </lineage>
</organism>
<reference evidence="2" key="1">
    <citation type="submission" date="2022-11" db="UniProtKB">
        <authorList>
            <consortium name="WormBaseParasite"/>
        </authorList>
    </citation>
    <scope>IDENTIFICATION</scope>
</reference>
<dbReference type="WBParaSite" id="PgB01_g226_t01">
    <property type="protein sequence ID" value="PgB01_g226_t01"/>
    <property type="gene ID" value="PgB01_g226"/>
</dbReference>
<name>A0A914ZK01_PARUN</name>
<evidence type="ECO:0000313" key="2">
    <source>
        <dbReference type="WBParaSite" id="PgB01_g226_t01"/>
    </source>
</evidence>
<accession>A0A914ZK01</accession>
<protein>
    <submittedName>
        <fullName evidence="2">Ovule protein</fullName>
    </submittedName>
</protein>